<dbReference type="InterPro" id="IPR001254">
    <property type="entry name" value="Trypsin_dom"/>
</dbReference>
<comment type="similarity">
    <text evidence="2">Belongs to the peptidase S1 family. CLIP subfamily.</text>
</comment>
<dbReference type="GO" id="GO:0006508">
    <property type="term" value="P:proteolysis"/>
    <property type="evidence" value="ECO:0007669"/>
    <property type="project" value="InterPro"/>
</dbReference>
<dbReference type="SMR" id="A0A482WW31"/>
<organism evidence="5 6">
    <name type="scientific">Laodelphax striatellus</name>
    <name type="common">Small brown planthopper</name>
    <name type="synonym">Delphax striatella</name>
    <dbReference type="NCBI Taxonomy" id="195883"/>
    <lineage>
        <taxon>Eukaryota</taxon>
        <taxon>Metazoa</taxon>
        <taxon>Ecdysozoa</taxon>
        <taxon>Arthropoda</taxon>
        <taxon>Hexapoda</taxon>
        <taxon>Insecta</taxon>
        <taxon>Pterygota</taxon>
        <taxon>Neoptera</taxon>
        <taxon>Paraneoptera</taxon>
        <taxon>Hemiptera</taxon>
        <taxon>Auchenorrhyncha</taxon>
        <taxon>Fulgoroidea</taxon>
        <taxon>Delphacidae</taxon>
        <taxon>Criomorphinae</taxon>
        <taxon>Laodelphax</taxon>
    </lineage>
</organism>
<dbReference type="PANTHER" id="PTHR24256">
    <property type="entry name" value="TRYPTASE-RELATED"/>
    <property type="match status" value="1"/>
</dbReference>
<dbReference type="SUPFAM" id="SSF50494">
    <property type="entry name" value="Trypsin-like serine proteases"/>
    <property type="match status" value="1"/>
</dbReference>
<dbReference type="STRING" id="195883.A0A482WW31"/>
<proteinExistence type="inferred from homology"/>
<dbReference type="AlphaFoldDB" id="A0A482WW31"/>
<feature type="domain" description="Peptidase S1" evidence="4">
    <location>
        <begin position="54"/>
        <end position="304"/>
    </location>
</feature>
<dbReference type="FunFam" id="2.40.10.10:FF:000068">
    <property type="entry name" value="transmembrane protease serine 2"/>
    <property type="match status" value="1"/>
</dbReference>
<dbReference type="PRINTS" id="PR00722">
    <property type="entry name" value="CHYMOTRYPSIN"/>
</dbReference>
<dbReference type="Proteomes" id="UP000291343">
    <property type="component" value="Unassembled WGS sequence"/>
</dbReference>
<dbReference type="OrthoDB" id="6380398at2759"/>
<dbReference type="InParanoid" id="A0A482WW31"/>
<reference evidence="5 6" key="1">
    <citation type="journal article" date="2017" name="Gigascience">
        <title>Genome sequence of the small brown planthopper, Laodelphax striatellus.</title>
        <authorList>
            <person name="Zhu J."/>
            <person name="Jiang F."/>
            <person name="Wang X."/>
            <person name="Yang P."/>
            <person name="Bao Y."/>
            <person name="Zhao W."/>
            <person name="Wang W."/>
            <person name="Lu H."/>
            <person name="Wang Q."/>
            <person name="Cui N."/>
            <person name="Li J."/>
            <person name="Chen X."/>
            <person name="Luo L."/>
            <person name="Yu J."/>
            <person name="Kang L."/>
            <person name="Cui F."/>
        </authorList>
    </citation>
    <scope>NUCLEOTIDE SEQUENCE [LARGE SCALE GENOMIC DNA]</scope>
    <source>
        <strain evidence="5">Lst14</strain>
    </source>
</reference>
<dbReference type="InterPro" id="IPR009003">
    <property type="entry name" value="Peptidase_S1_PA"/>
</dbReference>
<dbReference type="GO" id="GO:0004252">
    <property type="term" value="F:serine-type endopeptidase activity"/>
    <property type="evidence" value="ECO:0007669"/>
    <property type="project" value="InterPro"/>
</dbReference>
<dbReference type="InterPro" id="IPR051487">
    <property type="entry name" value="Ser/Thr_Proteases_Immune/Dev"/>
</dbReference>
<keyword evidence="3" id="KW-0732">Signal</keyword>
<evidence type="ECO:0000256" key="1">
    <source>
        <dbReference type="ARBA" id="ARBA00023157"/>
    </source>
</evidence>
<accession>A0A482WW31</accession>
<evidence type="ECO:0000259" key="4">
    <source>
        <dbReference type="PROSITE" id="PS50240"/>
    </source>
</evidence>
<dbReference type="InterPro" id="IPR043504">
    <property type="entry name" value="Peptidase_S1_PA_chymotrypsin"/>
</dbReference>
<keyword evidence="1" id="KW-1015">Disulfide bond</keyword>
<evidence type="ECO:0000256" key="3">
    <source>
        <dbReference type="SAM" id="SignalP"/>
    </source>
</evidence>
<keyword evidence="6" id="KW-1185">Reference proteome</keyword>
<dbReference type="InterPro" id="IPR001314">
    <property type="entry name" value="Peptidase_S1A"/>
</dbReference>
<feature type="chain" id="PRO_5019711173" description="Peptidase S1 domain-containing protein" evidence="3">
    <location>
        <begin position="22"/>
        <end position="308"/>
    </location>
</feature>
<sequence>MCSKIYLLVLLISASTTLSLCEGLYSQLSRHARAASSPPVGQISAKKCEEYSKIVKNNECTQFNPDKPWDYEAKTGEFPHLALLNVKGDNKLFCAGSLISDKFVLTTAVCANGLNKKGNGTFWVRLGENSLQPTASEKPVVLNRYKVIKAYNHPGYGGDKRENDISLLELEKRVQFGELMRPACLNINKEIAEPVFVAGWGITDNIRKRDYTTLLKTVLEISKKNEKPLNLDPESPLFILTKPKSGNKDACTGDSGAPLMTNLKDLPCMFNIVGIVAYGSNCVVHQTASTRISNYIPWIESIVWPGEH</sequence>
<dbReference type="PROSITE" id="PS50240">
    <property type="entry name" value="TRYPSIN_DOM"/>
    <property type="match status" value="1"/>
</dbReference>
<dbReference type="SMART" id="SM00020">
    <property type="entry name" value="Tryp_SPc"/>
    <property type="match status" value="1"/>
</dbReference>
<gene>
    <name evidence="5" type="ORF">LSTR_LSTR003124</name>
</gene>
<protein>
    <recommendedName>
        <fullName evidence="4">Peptidase S1 domain-containing protein</fullName>
    </recommendedName>
</protein>
<dbReference type="Pfam" id="PF00089">
    <property type="entry name" value="Trypsin"/>
    <property type="match status" value="1"/>
</dbReference>
<evidence type="ECO:0000256" key="2">
    <source>
        <dbReference type="ARBA" id="ARBA00024195"/>
    </source>
</evidence>
<dbReference type="EMBL" id="QKKF02023479">
    <property type="protein sequence ID" value="RZF37713.1"/>
    <property type="molecule type" value="Genomic_DNA"/>
</dbReference>
<dbReference type="Gene3D" id="2.40.10.10">
    <property type="entry name" value="Trypsin-like serine proteases"/>
    <property type="match status" value="2"/>
</dbReference>
<feature type="signal peptide" evidence="3">
    <location>
        <begin position="1"/>
        <end position="21"/>
    </location>
</feature>
<comment type="caution">
    <text evidence="5">The sequence shown here is derived from an EMBL/GenBank/DDBJ whole genome shotgun (WGS) entry which is preliminary data.</text>
</comment>
<evidence type="ECO:0000313" key="6">
    <source>
        <dbReference type="Proteomes" id="UP000291343"/>
    </source>
</evidence>
<evidence type="ECO:0000313" key="5">
    <source>
        <dbReference type="EMBL" id="RZF37713.1"/>
    </source>
</evidence>
<dbReference type="CDD" id="cd00190">
    <property type="entry name" value="Tryp_SPc"/>
    <property type="match status" value="1"/>
</dbReference>
<name>A0A482WW31_LAOST</name>